<dbReference type="EMBL" id="FLYE01000023">
    <property type="protein sequence ID" value="SCA56862.1"/>
    <property type="molecule type" value="Genomic_DNA"/>
</dbReference>
<feature type="signal peptide" evidence="1">
    <location>
        <begin position="1"/>
        <end position="20"/>
    </location>
</feature>
<accession>A0A1C3RI15</accession>
<organism evidence="2 3">
    <name type="scientific">Candidatus Terasakiella magnetica</name>
    <dbReference type="NCBI Taxonomy" id="1867952"/>
    <lineage>
        <taxon>Bacteria</taxon>
        <taxon>Pseudomonadati</taxon>
        <taxon>Pseudomonadota</taxon>
        <taxon>Alphaproteobacteria</taxon>
        <taxon>Rhodospirillales</taxon>
        <taxon>Terasakiellaceae</taxon>
        <taxon>Terasakiella</taxon>
    </lineage>
</organism>
<proteinExistence type="predicted"/>
<evidence type="ECO:0008006" key="4">
    <source>
        <dbReference type="Google" id="ProtNLM"/>
    </source>
</evidence>
<dbReference type="OrthoDB" id="7359797at2"/>
<gene>
    <name evidence="2" type="ORF">MTBPR1_30232</name>
</gene>
<dbReference type="PROSITE" id="PS51257">
    <property type="entry name" value="PROKAR_LIPOPROTEIN"/>
    <property type="match status" value="1"/>
</dbReference>
<dbReference type="Gene3D" id="3.10.28.20">
    <property type="entry name" value="Acetamidase/Formamidase-like domains"/>
    <property type="match status" value="1"/>
</dbReference>
<dbReference type="Proteomes" id="UP000231658">
    <property type="component" value="Unassembled WGS sequence"/>
</dbReference>
<feature type="chain" id="PRO_5008680771" description="LPP20 lipoprotein" evidence="1">
    <location>
        <begin position="21"/>
        <end position="207"/>
    </location>
</feature>
<protein>
    <recommendedName>
        <fullName evidence="4">LPP20 lipoprotein</fullName>
    </recommendedName>
</protein>
<dbReference type="AlphaFoldDB" id="A0A1C3RI15"/>
<dbReference type="RefSeq" id="WP_069188924.1">
    <property type="nucleotide sequence ID" value="NZ_FLYE01000023.1"/>
</dbReference>
<evidence type="ECO:0000313" key="2">
    <source>
        <dbReference type="EMBL" id="SCA56862.1"/>
    </source>
</evidence>
<keyword evidence="1" id="KW-0732">Signal</keyword>
<keyword evidence="3" id="KW-1185">Reference proteome</keyword>
<dbReference type="STRING" id="1867952.MTBPR1_30232"/>
<sequence>MLKFKQTSLALTAISLGLSACSTPEPGTPEAALWAHEQKMEAKAENVEDTIDELPSWYLNPPKDDISAYGVGTSTSSDIQLAVDKAMLNAKRSLADAMKGKISSKMKEFVTESGTDEDTQVISDVERVTSNLITEVDLSGFMREKVEVKPLGTQYRVYAMIRFPLGKANRVMVDKIKKNARLEAKIRSAKAFQDLEREIQEARKQIN</sequence>
<evidence type="ECO:0000256" key="1">
    <source>
        <dbReference type="SAM" id="SignalP"/>
    </source>
</evidence>
<name>A0A1C3RI15_9PROT</name>
<reference evidence="2 3" key="1">
    <citation type="submission" date="2016-07" db="EMBL/GenBank/DDBJ databases">
        <authorList>
            <person name="Lefevre C.T."/>
        </authorList>
    </citation>
    <scope>NUCLEOTIDE SEQUENCE [LARGE SCALE GENOMIC DNA]</scope>
    <source>
        <strain evidence="2">PR1</strain>
    </source>
</reference>
<evidence type="ECO:0000313" key="3">
    <source>
        <dbReference type="Proteomes" id="UP000231658"/>
    </source>
</evidence>